<organism evidence="2 3">
    <name type="scientific">Paramuricea clavata</name>
    <name type="common">Red gorgonian</name>
    <name type="synonym">Violescent sea-whip</name>
    <dbReference type="NCBI Taxonomy" id="317549"/>
    <lineage>
        <taxon>Eukaryota</taxon>
        <taxon>Metazoa</taxon>
        <taxon>Cnidaria</taxon>
        <taxon>Anthozoa</taxon>
        <taxon>Octocorallia</taxon>
        <taxon>Malacalcyonacea</taxon>
        <taxon>Plexauridae</taxon>
        <taxon>Paramuricea</taxon>
    </lineage>
</organism>
<dbReference type="EMBL" id="CACRXK020002453">
    <property type="protein sequence ID" value="CAB3994395.1"/>
    <property type="molecule type" value="Genomic_DNA"/>
</dbReference>
<protein>
    <recommendedName>
        <fullName evidence="1">Endonuclease/exonuclease/phosphatase domain-containing protein</fullName>
    </recommendedName>
</protein>
<dbReference type="GO" id="GO:0003824">
    <property type="term" value="F:catalytic activity"/>
    <property type="evidence" value="ECO:0007669"/>
    <property type="project" value="InterPro"/>
</dbReference>
<dbReference type="PANTHER" id="PTHR33395:SF22">
    <property type="entry name" value="REVERSE TRANSCRIPTASE DOMAIN-CONTAINING PROTEIN"/>
    <property type="match status" value="1"/>
</dbReference>
<dbReference type="GO" id="GO:0031012">
    <property type="term" value="C:extracellular matrix"/>
    <property type="evidence" value="ECO:0007669"/>
    <property type="project" value="TreeGrafter"/>
</dbReference>
<evidence type="ECO:0000313" key="3">
    <source>
        <dbReference type="Proteomes" id="UP001152795"/>
    </source>
</evidence>
<dbReference type="OrthoDB" id="6015586at2759"/>
<dbReference type="Proteomes" id="UP001152795">
    <property type="component" value="Unassembled WGS sequence"/>
</dbReference>
<accession>A0A7D9DU88</accession>
<dbReference type="Pfam" id="PF03372">
    <property type="entry name" value="Exo_endo_phos"/>
    <property type="match status" value="1"/>
</dbReference>
<dbReference type="PANTHER" id="PTHR33395">
    <property type="entry name" value="TRANSCRIPTASE, PUTATIVE-RELATED-RELATED"/>
    <property type="match status" value="1"/>
</dbReference>
<comment type="caution">
    <text evidence="2">The sequence shown here is derived from an EMBL/GenBank/DDBJ whole genome shotgun (WGS) entry which is preliminary data.</text>
</comment>
<gene>
    <name evidence="2" type="ORF">PACLA_8A031733</name>
</gene>
<dbReference type="SUPFAM" id="SSF56219">
    <property type="entry name" value="DNase I-like"/>
    <property type="match status" value="1"/>
</dbReference>
<evidence type="ECO:0000259" key="1">
    <source>
        <dbReference type="Pfam" id="PF03372"/>
    </source>
</evidence>
<reference evidence="2" key="1">
    <citation type="submission" date="2020-04" db="EMBL/GenBank/DDBJ databases">
        <authorList>
            <person name="Alioto T."/>
            <person name="Alioto T."/>
            <person name="Gomez Garrido J."/>
        </authorList>
    </citation>
    <scope>NUCLEOTIDE SEQUENCE</scope>
    <source>
        <strain evidence="2">A484AB</strain>
    </source>
</reference>
<dbReference type="InterPro" id="IPR036691">
    <property type="entry name" value="Endo/exonu/phosph_ase_sf"/>
</dbReference>
<sequence length="374" mass="42690">MLYNHMLYRQNIKHPILREDVQRRGVLYEERLDLLLNYNAEGQPPQQQKQSSTNSHCSHSNLINIPLLAPATIYSPTNSDTTKPDLNVRLLRNIAHLTEVKELVNLHKIDIFTISETWLNSTVTNSEIAIEDYKIYRLDRLHKRGGGVCAYIKKNLKASVLKELSQISESSFHQLWINIQSKKNRSIIICVTYRPPDCALNCFDDHFKPNYIQVLTTRMNQPIFVLGDLNCNVLHDGPDRKAIVEVSTERNLQQIIKKPTRITDTTQSLIDVILVSNTASVGESGVLNSAICNHLRSSRYVILKVKAPKIPPNYITARSYKYYDPLHFSSNLAVKSDDLLSIFSDTDVNTQLETFKNTLHSTLDVHAPVKIFKV</sequence>
<proteinExistence type="predicted"/>
<dbReference type="Gene3D" id="3.60.10.10">
    <property type="entry name" value="Endonuclease/exonuclease/phosphatase"/>
    <property type="match status" value="1"/>
</dbReference>
<evidence type="ECO:0000313" key="2">
    <source>
        <dbReference type="EMBL" id="CAB3994395.1"/>
    </source>
</evidence>
<dbReference type="AlphaFoldDB" id="A0A7D9DU88"/>
<keyword evidence="3" id="KW-1185">Reference proteome</keyword>
<name>A0A7D9DU88_PARCT</name>
<dbReference type="InterPro" id="IPR005135">
    <property type="entry name" value="Endo/exonuclease/phosphatase"/>
</dbReference>
<feature type="domain" description="Endonuclease/exonuclease/phosphatase" evidence="1">
    <location>
        <begin position="87"/>
        <end position="289"/>
    </location>
</feature>